<reference evidence="6" key="1">
    <citation type="submission" date="2017-05" db="EMBL/GenBank/DDBJ databases">
        <authorList>
            <person name="Macchi M."/>
            <person name="Festa S."/>
            <person name="Coppotelli B.M."/>
            <person name="Morelli I.S."/>
        </authorList>
    </citation>
    <scope>NUCLEOTIDE SEQUENCE [LARGE SCALE GENOMIC DNA]</scope>
    <source>
        <strain evidence="6">I</strain>
    </source>
</reference>
<feature type="domain" description="Methyltransferase type 11" evidence="4">
    <location>
        <begin position="51"/>
        <end position="141"/>
    </location>
</feature>
<dbReference type="InterPro" id="IPR051052">
    <property type="entry name" value="Diverse_substrate_MTase"/>
</dbReference>
<evidence type="ECO:0000256" key="1">
    <source>
        <dbReference type="ARBA" id="ARBA00008361"/>
    </source>
</evidence>
<dbReference type="AlphaFoldDB" id="A0A211ZQ53"/>
<dbReference type="InterPro" id="IPR013216">
    <property type="entry name" value="Methyltransf_11"/>
</dbReference>
<dbReference type="OrthoDB" id="9777830at2"/>
<evidence type="ECO:0000313" key="6">
    <source>
        <dbReference type="Proteomes" id="UP000196655"/>
    </source>
</evidence>
<comment type="similarity">
    <text evidence="1">Belongs to the methyltransferase superfamily.</text>
</comment>
<proteinExistence type="inferred from homology"/>
<dbReference type="Proteomes" id="UP000196655">
    <property type="component" value="Unassembled WGS sequence"/>
</dbReference>
<dbReference type="Pfam" id="PF08241">
    <property type="entry name" value="Methyltransf_11"/>
    <property type="match status" value="1"/>
</dbReference>
<dbReference type="PANTHER" id="PTHR44942">
    <property type="entry name" value="METHYLTRANSF_11 DOMAIN-CONTAINING PROTEIN"/>
    <property type="match status" value="1"/>
</dbReference>
<dbReference type="Gene3D" id="3.40.50.150">
    <property type="entry name" value="Vaccinia Virus protein VP39"/>
    <property type="match status" value="1"/>
</dbReference>
<dbReference type="InterPro" id="IPR029063">
    <property type="entry name" value="SAM-dependent_MTases_sf"/>
</dbReference>
<evidence type="ECO:0000313" key="5">
    <source>
        <dbReference type="EMBL" id="OWJ67370.1"/>
    </source>
</evidence>
<dbReference type="PANTHER" id="PTHR44942:SF4">
    <property type="entry name" value="METHYLTRANSFERASE TYPE 11 DOMAIN-CONTAINING PROTEIN"/>
    <property type="match status" value="1"/>
</dbReference>
<accession>A0A211ZQ53</accession>
<comment type="caution">
    <text evidence="5">The sequence shown here is derived from an EMBL/GenBank/DDBJ whole genome shotgun (WGS) entry which is preliminary data.</text>
</comment>
<evidence type="ECO:0000256" key="2">
    <source>
        <dbReference type="ARBA" id="ARBA00022603"/>
    </source>
</evidence>
<protein>
    <submittedName>
        <fullName evidence="5">SAM-dependent methyltransferase</fullName>
    </submittedName>
</protein>
<dbReference type="GO" id="GO:0008757">
    <property type="term" value="F:S-adenosylmethionine-dependent methyltransferase activity"/>
    <property type="evidence" value="ECO:0007669"/>
    <property type="project" value="InterPro"/>
</dbReference>
<dbReference type="GO" id="GO:0032259">
    <property type="term" value="P:methylation"/>
    <property type="evidence" value="ECO:0007669"/>
    <property type="project" value="UniProtKB-KW"/>
</dbReference>
<evidence type="ECO:0000256" key="3">
    <source>
        <dbReference type="ARBA" id="ARBA00022679"/>
    </source>
</evidence>
<dbReference type="EMBL" id="NHON01000014">
    <property type="protein sequence ID" value="OWJ67370.1"/>
    <property type="molecule type" value="Genomic_DNA"/>
</dbReference>
<sequence length="266" mass="28838">MPPSRLAREAGRQAFGADPANYHDARPDYPDWVFGTLRSRCALGAGTTTFEIGAGTGKATRRLLDLGARPLVAVEPDPRLAEFLRMANLDPALTVQVSAFEDAALDAGAFDLGVSATAFHWLDEEAALAKIARLLCPGGWWAAFWNVFGDDSRPDPFHLATRDLLQGSANPSTGERGIPFGLDREARLAALKRTGAFDIVDTATSVWSLVLDEDRTAALYATYSTVSLRPDRDSVLAGLRRIARDEFGGRVVRNMTTSLYIARRAA</sequence>
<dbReference type="RefSeq" id="WP_088150922.1">
    <property type="nucleotide sequence ID" value="NZ_NHON01000014.1"/>
</dbReference>
<keyword evidence="6" id="KW-1185">Reference proteome</keyword>
<keyword evidence="3 5" id="KW-0808">Transferase</keyword>
<gene>
    <name evidence="5" type="ORF">BWR60_10285</name>
</gene>
<dbReference type="CDD" id="cd02440">
    <property type="entry name" value="AdoMet_MTases"/>
    <property type="match status" value="1"/>
</dbReference>
<evidence type="ECO:0000259" key="4">
    <source>
        <dbReference type="Pfam" id="PF08241"/>
    </source>
</evidence>
<keyword evidence="2 5" id="KW-0489">Methyltransferase</keyword>
<dbReference type="SUPFAM" id="SSF53335">
    <property type="entry name" value="S-adenosyl-L-methionine-dependent methyltransferases"/>
    <property type="match status" value="1"/>
</dbReference>
<name>A0A211ZQ53_9PROT</name>
<organism evidence="5 6">
    <name type="scientific">Inquilinus limosus</name>
    <dbReference type="NCBI Taxonomy" id="171674"/>
    <lineage>
        <taxon>Bacteria</taxon>
        <taxon>Pseudomonadati</taxon>
        <taxon>Pseudomonadota</taxon>
        <taxon>Alphaproteobacteria</taxon>
        <taxon>Rhodospirillales</taxon>
        <taxon>Rhodospirillaceae</taxon>
        <taxon>Inquilinus</taxon>
    </lineage>
</organism>